<organism evidence="5 6">
    <name type="scientific">Agromyces flavus</name>
    <dbReference type="NCBI Taxonomy" id="589382"/>
    <lineage>
        <taxon>Bacteria</taxon>
        <taxon>Bacillati</taxon>
        <taxon>Actinomycetota</taxon>
        <taxon>Actinomycetes</taxon>
        <taxon>Micrococcales</taxon>
        <taxon>Microbacteriaceae</taxon>
        <taxon>Agromyces</taxon>
    </lineage>
</organism>
<dbReference type="PANTHER" id="PTHR42901">
    <property type="entry name" value="ALCOHOL DEHYDROGENASE"/>
    <property type="match status" value="1"/>
</dbReference>
<reference evidence="4" key="3">
    <citation type="submission" date="2022-06" db="EMBL/GenBank/DDBJ databases">
        <title>Genomic Encyclopedia of Type Strains, Phase III (KMG-III): the genomes of soil and plant-associated and newly described type strains.</title>
        <authorList>
            <person name="Whitman W."/>
        </authorList>
    </citation>
    <scope>NUCLEOTIDE SEQUENCE</scope>
    <source>
        <strain evidence="4">CPCC 202695</strain>
    </source>
</reference>
<dbReference type="InterPro" id="IPR036291">
    <property type="entry name" value="NAD(P)-bd_dom_sf"/>
</dbReference>
<dbReference type="GO" id="GO:0016616">
    <property type="term" value="F:oxidoreductase activity, acting on the CH-OH group of donors, NAD or NADP as acceptor"/>
    <property type="evidence" value="ECO:0007669"/>
    <property type="project" value="UniProtKB-ARBA"/>
</dbReference>
<dbReference type="STRING" id="589382.SAMN04489721_1717"/>
<dbReference type="Gene3D" id="3.40.50.720">
    <property type="entry name" value="NAD(P)-binding Rossmann-like Domain"/>
    <property type="match status" value="1"/>
</dbReference>
<dbReference type="PRINTS" id="PR00081">
    <property type="entry name" value="GDHRDH"/>
</dbReference>
<name>A0A1H1U5V3_9MICO</name>
<evidence type="ECO:0000313" key="5">
    <source>
        <dbReference type="EMBL" id="SDS67804.1"/>
    </source>
</evidence>
<comment type="similarity">
    <text evidence="1 3">Belongs to the short-chain dehydrogenases/reductases (SDR) family.</text>
</comment>
<keyword evidence="7" id="KW-1185">Reference proteome</keyword>
<reference evidence="5" key="1">
    <citation type="submission" date="2016-10" db="EMBL/GenBank/DDBJ databases">
        <authorList>
            <person name="de Groot N.N."/>
        </authorList>
    </citation>
    <scope>NUCLEOTIDE SEQUENCE [LARGE SCALE GENOMIC DNA]</scope>
    <source>
        <strain evidence="5">CPCC 202695</strain>
    </source>
</reference>
<accession>A0A1H1U5V3</accession>
<evidence type="ECO:0000313" key="4">
    <source>
        <dbReference type="EMBL" id="MCP2368285.1"/>
    </source>
</evidence>
<proteinExistence type="inferred from homology"/>
<sequence length="262" mass="27152">MDGKRAVVTGASSGIGAATVRGLRAAGWDVVAVARRADRLAALADETGASTFVADVTSDADVAALRDHLAGTGAIHALVNNAGGAKGLASVEESELDDWAWMFEVNVLGVKRVTSALLPLLRRGAEERGVADVVNVTSVAGHEAYVGGGGYNAAKFAAHALTKVLRLELNGEPIRVVEVAPGMVRTDEFALVRFGGDRARADAVYDDVPEPLVAEDVGAVIVDAISRPRHVDLDLIVVRPVAQAAAHRLAKGALRVRGSEAS</sequence>
<dbReference type="EMBL" id="LT629755">
    <property type="protein sequence ID" value="SDS67804.1"/>
    <property type="molecule type" value="Genomic_DNA"/>
</dbReference>
<dbReference type="PRINTS" id="PR00080">
    <property type="entry name" value="SDRFAMILY"/>
</dbReference>
<dbReference type="OrthoDB" id="9775296at2"/>
<evidence type="ECO:0000313" key="6">
    <source>
        <dbReference type="Proteomes" id="UP000199482"/>
    </source>
</evidence>
<evidence type="ECO:0000256" key="1">
    <source>
        <dbReference type="ARBA" id="ARBA00006484"/>
    </source>
</evidence>
<reference evidence="6" key="2">
    <citation type="submission" date="2016-10" db="EMBL/GenBank/DDBJ databases">
        <authorList>
            <person name="Varghese N."/>
            <person name="Submissions S."/>
        </authorList>
    </citation>
    <scope>NUCLEOTIDE SEQUENCE [LARGE SCALE GENOMIC DNA]</scope>
    <source>
        <strain evidence="6">CPCC 202695</strain>
    </source>
</reference>
<dbReference type="PROSITE" id="PS00061">
    <property type="entry name" value="ADH_SHORT"/>
    <property type="match status" value="1"/>
</dbReference>
<dbReference type="RefSeq" id="WP_092670982.1">
    <property type="nucleotide sequence ID" value="NZ_BMDN01000004.1"/>
</dbReference>
<keyword evidence="2" id="KW-0560">Oxidoreductase</keyword>
<evidence type="ECO:0000256" key="2">
    <source>
        <dbReference type="ARBA" id="ARBA00023002"/>
    </source>
</evidence>
<evidence type="ECO:0000256" key="3">
    <source>
        <dbReference type="RuleBase" id="RU000363"/>
    </source>
</evidence>
<dbReference type="InterPro" id="IPR020904">
    <property type="entry name" value="Sc_DH/Rdtase_CS"/>
</dbReference>
<dbReference type="FunFam" id="3.40.50.720:FF:000047">
    <property type="entry name" value="NADP-dependent L-serine/L-allo-threonine dehydrogenase"/>
    <property type="match status" value="1"/>
</dbReference>
<gene>
    <name evidence="4" type="ORF">BCL57_002458</name>
    <name evidence="5" type="ORF">SAMN04489721_1717</name>
</gene>
<dbReference type="PANTHER" id="PTHR42901:SF1">
    <property type="entry name" value="ALCOHOL DEHYDROGENASE"/>
    <property type="match status" value="1"/>
</dbReference>
<dbReference type="Proteomes" id="UP000199482">
    <property type="component" value="Chromosome I"/>
</dbReference>
<dbReference type="AlphaFoldDB" id="A0A1H1U5V3"/>
<protein>
    <submittedName>
        <fullName evidence="5">NADP-dependent 3-hydroxy acid dehydrogenase YdfG</fullName>
    </submittedName>
</protein>
<dbReference type="Pfam" id="PF00106">
    <property type="entry name" value="adh_short"/>
    <property type="match status" value="1"/>
</dbReference>
<dbReference type="InterPro" id="IPR002347">
    <property type="entry name" value="SDR_fam"/>
</dbReference>
<dbReference type="Proteomes" id="UP000893823">
    <property type="component" value="Unassembled WGS sequence"/>
</dbReference>
<evidence type="ECO:0000313" key="7">
    <source>
        <dbReference type="Proteomes" id="UP000893823"/>
    </source>
</evidence>
<dbReference type="SUPFAM" id="SSF51735">
    <property type="entry name" value="NAD(P)-binding Rossmann-fold domains"/>
    <property type="match status" value="1"/>
</dbReference>
<dbReference type="EMBL" id="SODL02000004">
    <property type="protein sequence ID" value="MCP2368285.1"/>
    <property type="molecule type" value="Genomic_DNA"/>
</dbReference>